<keyword evidence="2" id="KW-1185">Reference proteome</keyword>
<comment type="caution">
    <text evidence="1">The sequence shown here is derived from an EMBL/GenBank/DDBJ whole genome shotgun (WGS) entry which is preliminary data.</text>
</comment>
<evidence type="ECO:0000313" key="1">
    <source>
        <dbReference type="EMBL" id="MBD2535439.1"/>
    </source>
</evidence>
<evidence type="ECO:0000313" key="2">
    <source>
        <dbReference type="Proteomes" id="UP000623440"/>
    </source>
</evidence>
<dbReference type="RefSeq" id="WP_190946268.1">
    <property type="nucleotide sequence ID" value="NZ_JACJSI010000275.1"/>
</dbReference>
<dbReference type="EMBL" id="JACJSI010000275">
    <property type="protein sequence ID" value="MBD2535439.1"/>
    <property type="molecule type" value="Genomic_DNA"/>
</dbReference>
<reference evidence="1 2" key="1">
    <citation type="journal article" date="2020" name="ISME J.">
        <title>Comparative genomics reveals insights into cyanobacterial evolution and habitat adaptation.</title>
        <authorList>
            <person name="Chen M.Y."/>
            <person name="Teng W.K."/>
            <person name="Zhao L."/>
            <person name="Hu C.X."/>
            <person name="Zhou Y.K."/>
            <person name="Han B.P."/>
            <person name="Song L.R."/>
            <person name="Shu W.S."/>
        </authorList>
    </citation>
    <scope>NUCLEOTIDE SEQUENCE [LARGE SCALE GENOMIC DNA]</scope>
    <source>
        <strain evidence="1 2">FACHB-838</strain>
    </source>
</reference>
<organism evidence="1 2">
    <name type="scientific">Nostoc flagelliforme FACHB-838</name>
    <dbReference type="NCBI Taxonomy" id="2692904"/>
    <lineage>
        <taxon>Bacteria</taxon>
        <taxon>Bacillati</taxon>
        <taxon>Cyanobacteriota</taxon>
        <taxon>Cyanophyceae</taxon>
        <taxon>Nostocales</taxon>
        <taxon>Nostocaceae</taxon>
        <taxon>Nostoc</taxon>
    </lineage>
</organism>
<gene>
    <name evidence="1" type="ORF">H6G97_41010</name>
</gene>
<name>A0ABR8E4B5_9NOSO</name>
<protein>
    <submittedName>
        <fullName evidence="1">Uncharacterized protein</fullName>
    </submittedName>
</protein>
<sequence>MARQLNQIDIFAQKLIEELPPNQRSYPGEMYYVSTGVRLIERQLQEYFQGTGVTPPNKTAVRNWFYYGCPDWAIAVLHHALNQHIVA</sequence>
<dbReference type="Proteomes" id="UP000623440">
    <property type="component" value="Unassembled WGS sequence"/>
</dbReference>
<accession>A0ABR8E4B5</accession>
<proteinExistence type="predicted"/>